<reference evidence="1 2" key="1">
    <citation type="submission" date="2017-06" db="EMBL/GenBank/DDBJ databases">
        <title>Genome Sequencing of the methanotroph Methylovulum psychrotolerants str. HV10-M2 isolated from a high-altitude environment.</title>
        <authorList>
            <person name="Mateos-Rivera A."/>
        </authorList>
    </citation>
    <scope>NUCLEOTIDE SEQUENCE [LARGE SCALE GENOMIC DNA]</scope>
    <source>
        <strain evidence="1 2">HV10_M2</strain>
    </source>
</reference>
<dbReference type="EMBL" id="CP022129">
    <property type="protein sequence ID" value="ASF46229.1"/>
    <property type="molecule type" value="Genomic_DNA"/>
</dbReference>
<name>A0A1Z4BY96_9GAMM</name>
<sequence length="302" mass="34953">MSTTDDDFAEILADVMAFVTNEAIILNRLEEYFSPKPAKFADSEGSLKAINHRIEKIVDDLGGAPSLIIQFDSDPIPKYDTYPNAAFNEMFALFNRTRKSVTRAHMFLIGSSMYRQIPSIPSHPDTKRQSILANRVDAAFWEHAETCYIRLASYWDRVGQLMDFTFFGIRQFERDGFSSVMEKIHNNWVAIDPALRNMPAWYALRCYQKSDKADGLGWLLRRRNFLIHSMHLRPIESDDEAPLFESAFNHLDKNLREKLKPDSMEDEMDKIHKHLAIAASQLPNILSLLEYAIQIDFRPFPR</sequence>
<dbReference type="RefSeq" id="WP_088619103.1">
    <property type="nucleotide sequence ID" value="NZ_CP022129.1"/>
</dbReference>
<accession>A0A1Z4BY96</accession>
<dbReference type="KEGG" id="mpsy:CEK71_09110"/>
<dbReference type="OrthoDB" id="9931892at2"/>
<dbReference type="Proteomes" id="UP000197019">
    <property type="component" value="Chromosome"/>
</dbReference>
<keyword evidence="2" id="KW-1185">Reference proteome</keyword>
<protein>
    <submittedName>
        <fullName evidence="1">Uncharacterized protein</fullName>
    </submittedName>
</protein>
<gene>
    <name evidence="1" type="ORF">CEK71_09110</name>
</gene>
<evidence type="ECO:0000313" key="1">
    <source>
        <dbReference type="EMBL" id="ASF46229.1"/>
    </source>
</evidence>
<dbReference type="AlphaFoldDB" id="A0A1Z4BY96"/>
<organism evidence="1 2">
    <name type="scientific">Methylovulum psychrotolerans</name>
    <dbReference type="NCBI Taxonomy" id="1704499"/>
    <lineage>
        <taxon>Bacteria</taxon>
        <taxon>Pseudomonadati</taxon>
        <taxon>Pseudomonadota</taxon>
        <taxon>Gammaproteobacteria</taxon>
        <taxon>Methylococcales</taxon>
        <taxon>Methylococcaceae</taxon>
        <taxon>Methylovulum</taxon>
    </lineage>
</organism>
<proteinExistence type="predicted"/>
<evidence type="ECO:0000313" key="2">
    <source>
        <dbReference type="Proteomes" id="UP000197019"/>
    </source>
</evidence>